<accession>A0A162NXB7</accession>
<dbReference type="Gene3D" id="1.10.510.10">
    <property type="entry name" value="Transferase(Phosphotransferase) domain 1"/>
    <property type="match status" value="1"/>
</dbReference>
<evidence type="ECO:0000256" key="4">
    <source>
        <dbReference type="ARBA" id="ARBA00022777"/>
    </source>
</evidence>
<evidence type="ECO:0000256" key="2">
    <source>
        <dbReference type="ARBA" id="ARBA00022679"/>
    </source>
</evidence>
<evidence type="ECO:0000313" key="9">
    <source>
        <dbReference type="Proteomes" id="UP000076584"/>
    </source>
</evidence>
<protein>
    <recommendedName>
        <fullName evidence="6">Aurora kinase</fullName>
        <ecNumber evidence="6">2.7.11.1</ecNumber>
    </recommendedName>
</protein>
<dbReference type="PANTHER" id="PTHR24350">
    <property type="entry name" value="SERINE/THREONINE-PROTEIN KINASE IAL-RELATED"/>
    <property type="match status" value="1"/>
</dbReference>
<keyword evidence="2 6" id="KW-0808">Transferase</keyword>
<dbReference type="InterPro" id="IPR030616">
    <property type="entry name" value="Aur-like"/>
</dbReference>
<reference evidence="8 9" key="1">
    <citation type="submission" date="2015-06" db="EMBL/GenBank/DDBJ databases">
        <title>Survival trade-offs in plant roots during colonization by closely related pathogenic and mutualistic fungi.</title>
        <authorList>
            <person name="Hacquard S."/>
            <person name="Kracher B."/>
            <person name="Hiruma K."/>
            <person name="Weinman A."/>
            <person name="Muench P."/>
            <person name="Garrido Oter R."/>
            <person name="Ver Loren van Themaat E."/>
            <person name="Dallerey J.-F."/>
            <person name="Damm U."/>
            <person name="Henrissat B."/>
            <person name="Lespinet O."/>
            <person name="Thon M."/>
            <person name="Kemen E."/>
            <person name="McHardy A.C."/>
            <person name="Schulze-Lefert P."/>
            <person name="O'Connell R.J."/>
        </authorList>
    </citation>
    <scope>NUCLEOTIDE SEQUENCE [LARGE SCALE GENOMIC DNA]</scope>
    <source>
        <strain evidence="8 9">MAFF 238704</strain>
    </source>
</reference>
<evidence type="ECO:0000256" key="7">
    <source>
        <dbReference type="SAM" id="MobiDB-lite"/>
    </source>
</evidence>
<comment type="catalytic activity">
    <reaction evidence="6">
        <text>L-seryl-[protein] + ATP = O-phospho-L-seryl-[protein] + ADP + H(+)</text>
        <dbReference type="Rhea" id="RHEA:17989"/>
        <dbReference type="Rhea" id="RHEA-COMP:9863"/>
        <dbReference type="Rhea" id="RHEA-COMP:11604"/>
        <dbReference type="ChEBI" id="CHEBI:15378"/>
        <dbReference type="ChEBI" id="CHEBI:29999"/>
        <dbReference type="ChEBI" id="CHEBI:30616"/>
        <dbReference type="ChEBI" id="CHEBI:83421"/>
        <dbReference type="ChEBI" id="CHEBI:456216"/>
        <dbReference type="EC" id="2.7.11.1"/>
    </reaction>
</comment>
<dbReference type="AlphaFoldDB" id="A0A162NXB7"/>
<dbReference type="GO" id="GO:0004674">
    <property type="term" value="F:protein serine/threonine kinase activity"/>
    <property type="evidence" value="ECO:0007669"/>
    <property type="project" value="UniProtKB-KW"/>
</dbReference>
<dbReference type="EC" id="2.7.11.1" evidence="6"/>
<comment type="catalytic activity">
    <reaction evidence="6">
        <text>L-threonyl-[protein] + ATP = O-phospho-L-threonyl-[protein] + ADP + H(+)</text>
        <dbReference type="Rhea" id="RHEA:46608"/>
        <dbReference type="Rhea" id="RHEA-COMP:11060"/>
        <dbReference type="Rhea" id="RHEA-COMP:11605"/>
        <dbReference type="ChEBI" id="CHEBI:15378"/>
        <dbReference type="ChEBI" id="CHEBI:30013"/>
        <dbReference type="ChEBI" id="CHEBI:30616"/>
        <dbReference type="ChEBI" id="CHEBI:61977"/>
        <dbReference type="ChEBI" id="CHEBI:456216"/>
        <dbReference type="EC" id="2.7.11.1"/>
    </reaction>
</comment>
<dbReference type="InterPro" id="IPR000719">
    <property type="entry name" value="Prot_kinase_dom"/>
</dbReference>
<name>A0A162NXB7_COLIC</name>
<dbReference type="PROSITE" id="PS50011">
    <property type="entry name" value="PROTEIN_KINASE_DOM"/>
    <property type="match status" value="1"/>
</dbReference>
<organism evidence="8 9">
    <name type="scientific">Colletotrichum incanum</name>
    <name type="common">Soybean anthracnose fungus</name>
    <dbReference type="NCBI Taxonomy" id="1573173"/>
    <lineage>
        <taxon>Eukaryota</taxon>
        <taxon>Fungi</taxon>
        <taxon>Dikarya</taxon>
        <taxon>Ascomycota</taxon>
        <taxon>Pezizomycotina</taxon>
        <taxon>Sordariomycetes</taxon>
        <taxon>Hypocreomycetidae</taxon>
        <taxon>Glomerellales</taxon>
        <taxon>Glomerellaceae</taxon>
        <taxon>Colletotrichum</taxon>
        <taxon>Colletotrichum spaethianum species complex</taxon>
    </lineage>
</organism>
<dbReference type="PROSITE" id="PS00108">
    <property type="entry name" value="PROTEIN_KINASE_ST"/>
    <property type="match status" value="1"/>
</dbReference>
<comment type="similarity">
    <text evidence="6">Belongs to the protein kinase superfamily. Ser/Thr protein kinase family. Aurora subfamily.</text>
</comment>
<keyword evidence="1 6" id="KW-0723">Serine/threonine-protein kinase</keyword>
<dbReference type="SMART" id="SM00220">
    <property type="entry name" value="S_TKc"/>
    <property type="match status" value="1"/>
</dbReference>
<dbReference type="InterPro" id="IPR011009">
    <property type="entry name" value="Kinase-like_dom_sf"/>
</dbReference>
<dbReference type="Proteomes" id="UP000076584">
    <property type="component" value="Unassembled WGS sequence"/>
</dbReference>
<keyword evidence="9" id="KW-1185">Reference proteome</keyword>
<dbReference type="CDD" id="cd14007">
    <property type="entry name" value="STKc_Aurora"/>
    <property type="match status" value="1"/>
</dbReference>
<sequence length="414" mass="46222">MPRGGKMQADYVSSHYGTGHEVRLRSAQRLKTTSKDKFTDITESGMGRLAHRSGIKRINAVTPLDVMHALKHRDHMLPENNIAAPYQAALAEGASTNNEKNSGNHFKFFIEDPMIKTTHGSGESNAIKNTLDIQSGNLIASTNSVLQVPKRETKSTNPESKQLPVDGSKAPKKLSECGRNSMPVVVELADPKVFHLGMFDIGRSLGNGTFGDKQVGREIDIQIRLRHPNILRLYGHFHDSQHFVLILEFAGKGELYKRLRKVTRFSERKTARYIAQVASALGYLHQKHVIHRDIKPENILIGIHGEIKISDFGWSVHAPTNRRSTMCGTLDYLPPEMMKPAGSVEYDEKVDLWSLGVLTFELLIGTPPFEDTPEKTRARIAKVAMKVPPHVSPEAKEFIEMSIFVPGSNTPMDY</sequence>
<keyword evidence="4 6" id="KW-0418">Kinase</keyword>
<dbReference type="GO" id="GO:0005524">
    <property type="term" value="F:ATP binding"/>
    <property type="evidence" value="ECO:0007669"/>
    <property type="project" value="UniProtKB-UniRule"/>
</dbReference>
<dbReference type="Pfam" id="PF00069">
    <property type="entry name" value="Pkinase"/>
    <property type="match status" value="1"/>
</dbReference>
<proteinExistence type="inferred from homology"/>
<dbReference type="SUPFAM" id="SSF56112">
    <property type="entry name" value="Protein kinase-like (PK-like)"/>
    <property type="match status" value="1"/>
</dbReference>
<evidence type="ECO:0000256" key="1">
    <source>
        <dbReference type="ARBA" id="ARBA00022527"/>
    </source>
</evidence>
<dbReference type="OrthoDB" id="377346at2759"/>
<dbReference type="STRING" id="1573173.A0A162NXB7"/>
<keyword evidence="5 6" id="KW-0067">ATP-binding</keyword>
<dbReference type="EMBL" id="LFIW01000428">
    <property type="protein sequence ID" value="KZL86408.1"/>
    <property type="molecule type" value="Genomic_DNA"/>
</dbReference>
<feature type="region of interest" description="Disordered" evidence="7">
    <location>
        <begin position="149"/>
        <end position="176"/>
    </location>
</feature>
<dbReference type="InterPro" id="IPR008271">
    <property type="entry name" value="Ser/Thr_kinase_AS"/>
</dbReference>
<comment type="caution">
    <text evidence="8">The sequence shown here is derived from an EMBL/GenBank/DDBJ whole genome shotgun (WGS) entry which is preliminary data.</text>
</comment>
<keyword evidence="3 6" id="KW-0547">Nucleotide-binding</keyword>
<evidence type="ECO:0000313" key="8">
    <source>
        <dbReference type="EMBL" id="KZL86408.1"/>
    </source>
</evidence>
<evidence type="ECO:0000256" key="6">
    <source>
        <dbReference type="RuleBase" id="RU367134"/>
    </source>
</evidence>
<gene>
    <name evidence="8" type="ORF">CI238_09687</name>
</gene>
<evidence type="ECO:0000256" key="5">
    <source>
        <dbReference type="ARBA" id="ARBA00022840"/>
    </source>
</evidence>
<evidence type="ECO:0000256" key="3">
    <source>
        <dbReference type="ARBA" id="ARBA00022741"/>
    </source>
</evidence>